<dbReference type="PANTHER" id="PTHR43040:SF1">
    <property type="entry name" value="RIBONUCLEASE D"/>
    <property type="match status" value="1"/>
</dbReference>
<evidence type="ECO:0000259" key="2">
    <source>
        <dbReference type="Pfam" id="PF01612"/>
    </source>
</evidence>
<dbReference type="InterPro" id="IPR012337">
    <property type="entry name" value="RNaseH-like_sf"/>
</dbReference>
<feature type="region of interest" description="Disordered" evidence="1">
    <location>
        <begin position="415"/>
        <end position="654"/>
    </location>
</feature>
<dbReference type="InterPro" id="IPR036397">
    <property type="entry name" value="RNaseH_sf"/>
</dbReference>
<evidence type="ECO:0000313" key="4">
    <source>
        <dbReference type="Proteomes" id="UP000275385"/>
    </source>
</evidence>
<proteinExistence type="predicted"/>
<organism evidence="3 4">
    <name type="scientific">Coniochaeta pulveracea</name>
    <dbReference type="NCBI Taxonomy" id="177199"/>
    <lineage>
        <taxon>Eukaryota</taxon>
        <taxon>Fungi</taxon>
        <taxon>Dikarya</taxon>
        <taxon>Ascomycota</taxon>
        <taxon>Pezizomycotina</taxon>
        <taxon>Sordariomycetes</taxon>
        <taxon>Sordariomycetidae</taxon>
        <taxon>Coniochaetales</taxon>
        <taxon>Coniochaetaceae</taxon>
        <taxon>Coniochaeta</taxon>
    </lineage>
</organism>
<feature type="compositionally biased region" description="Polar residues" evidence="1">
    <location>
        <begin position="550"/>
        <end position="565"/>
    </location>
</feature>
<dbReference type="GO" id="GO:0008408">
    <property type="term" value="F:3'-5' exonuclease activity"/>
    <property type="evidence" value="ECO:0007669"/>
    <property type="project" value="InterPro"/>
</dbReference>
<sequence length="654" mass="73914">MSVGDDHAHSNQGLGTLAPLMPLILPTMQLVQSAGGGLPSGTIPVSQALQRMDRIKTALTYVQAVTQLYDFLADTTRLLQQKREEVRFAVDLEGVNLGKPPGTADILQIHNGANNKTYIIDLLTLQHSAFNMTFPGLTLTLRGVLESRTIPKYFHDVRNDSNALWFHYQISLQATIDTQIMQNMVYTSRDISWSLGNDYQPPKKKRIVGLKACMDEEKRLLDMKEQEEFDRNKALFQKEDDWSIMRNRPMSERVIKYCTNDVKYLLRLVDRYEGMMGDDKQRRMYTLESEDRIALSQTEDFEPRADNFEERQRRTTAPEWHYFRVNDRRHLLLEEQIGTQPVCGPDCKGFWEQTHPCCPTCACHAACVARQQKNAAWYAAQTFDVKLEWCNRINEAHEAGLRFRLKRVSLREEESLPPPPLYMALPVRPLDDEDWDPIEQPRPSSPWEEEETEDEPEDNHLQGEASEIEDTRQEDTTQDDTGSEEDWQEVGQPPKTEGLHPELTPLIRANVRRTTLPARTPALSTLRFTSTSAPKSAEGASAQSGGSRSKTAAENAKSSSNTNAMPDSLSDGEMRGRTGGGEPLAASKNAPSPPKVDNSKVPSGKNKGLTEEQQKEVDEHNKDFEAKHDRANPAEDDKVDQEFWGKRDGGMSGA</sequence>
<dbReference type="Pfam" id="PF01612">
    <property type="entry name" value="DNA_pol_A_exo1"/>
    <property type="match status" value="1"/>
</dbReference>
<reference evidence="3 4" key="1">
    <citation type="submission" date="2018-08" db="EMBL/GenBank/DDBJ databases">
        <title>Draft genome of the lignicolous fungus Coniochaeta pulveracea.</title>
        <authorList>
            <person name="Borstlap C.J."/>
            <person name="De Witt R.N."/>
            <person name="Botha A."/>
            <person name="Volschenk H."/>
        </authorList>
    </citation>
    <scope>NUCLEOTIDE SEQUENCE [LARGE SCALE GENOMIC DNA]</scope>
    <source>
        <strain evidence="3 4">CAB683</strain>
    </source>
</reference>
<evidence type="ECO:0000313" key="3">
    <source>
        <dbReference type="EMBL" id="RKU43055.1"/>
    </source>
</evidence>
<feature type="compositionally biased region" description="Acidic residues" evidence="1">
    <location>
        <begin position="476"/>
        <end position="488"/>
    </location>
</feature>
<dbReference type="PANTHER" id="PTHR43040">
    <property type="entry name" value="RIBONUCLEASE D"/>
    <property type="match status" value="1"/>
</dbReference>
<evidence type="ECO:0000256" key="1">
    <source>
        <dbReference type="SAM" id="MobiDB-lite"/>
    </source>
</evidence>
<dbReference type="GO" id="GO:0006139">
    <property type="term" value="P:nucleobase-containing compound metabolic process"/>
    <property type="evidence" value="ECO:0007669"/>
    <property type="project" value="InterPro"/>
</dbReference>
<feature type="compositionally biased region" description="Acidic residues" evidence="1">
    <location>
        <begin position="447"/>
        <end position="457"/>
    </location>
</feature>
<gene>
    <name evidence="3" type="ORF">DL546_006418</name>
</gene>
<feature type="compositionally biased region" description="Basic and acidic residues" evidence="1">
    <location>
        <begin position="608"/>
        <end position="654"/>
    </location>
</feature>
<dbReference type="Gene3D" id="3.30.420.10">
    <property type="entry name" value="Ribonuclease H-like superfamily/Ribonuclease H"/>
    <property type="match status" value="1"/>
</dbReference>
<keyword evidence="4" id="KW-1185">Reference proteome</keyword>
<feature type="compositionally biased region" description="Polar residues" evidence="1">
    <location>
        <begin position="522"/>
        <end position="534"/>
    </location>
</feature>
<accession>A0A420Y599</accession>
<dbReference type="GO" id="GO:0003676">
    <property type="term" value="F:nucleic acid binding"/>
    <property type="evidence" value="ECO:0007669"/>
    <property type="project" value="InterPro"/>
</dbReference>
<comment type="caution">
    <text evidence="3">The sequence shown here is derived from an EMBL/GenBank/DDBJ whole genome shotgun (WGS) entry which is preliminary data.</text>
</comment>
<dbReference type="Proteomes" id="UP000275385">
    <property type="component" value="Unassembled WGS sequence"/>
</dbReference>
<dbReference type="InterPro" id="IPR002562">
    <property type="entry name" value="3'-5'_exonuclease_dom"/>
</dbReference>
<dbReference type="EMBL" id="QVQW01000048">
    <property type="protein sequence ID" value="RKU43055.1"/>
    <property type="molecule type" value="Genomic_DNA"/>
</dbReference>
<feature type="domain" description="3'-5' exonuclease" evidence="2">
    <location>
        <begin position="72"/>
        <end position="271"/>
    </location>
</feature>
<dbReference type="OrthoDB" id="5334244at2759"/>
<feature type="compositionally biased region" description="Low complexity" evidence="1">
    <location>
        <begin position="536"/>
        <end position="549"/>
    </location>
</feature>
<name>A0A420Y599_9PEZI</name>
<dbReference type="SUPFAM" id="SSF53098">
    <property type="entry name" value="Ribonuclease H-like"/>
    <property type="match status" value="1"/>
</dbReference>
<dbReference type="AlphaFoldDB" id="A0A420Y599"/>
<dbReference type="STRING" id="177199.A0A420Y599"/>
<protein>
    <recommendedName>
        <fullName evidence="2">3'-5' exonuclease domain-containing protein</fullName>
    </recommendedName>
</protein>